<name>A0A0G0ZI63_9BACT</name>
<evidence type="ECO:0000313" key="2">
    <source>
        <dbReference type="Proteomes" id="UP000034704"/>
    </source>
</evidence>
<gene>
    <name evidence="1" type="ORF">UV12_C0001G0115</name>
</gene>
<accession>A0A0G0ZI63</accession>
<comment type="caution">
    <text evidence="1">The sequence shown here is derived from an EMBL/GenBank/DDBJ whole genome shotgun (WGS) entry which is preliminary data.</text>
</comment>
<protein>
    <submittedName>
        <fullName evidence="1">Uncharacterized protein</fullName>
    </submittedName>
</protein>
<dbReference type="Proteomes" id="UP000034704">
    <property type="component" value="Unassembled WGS sequence"/>
</dbReference>
<evidence type="ECO:0000313" key="1">
    <source>
        <dbReference type="EMBL" id="KKS48420.1"/>
    </source>
</evidence>
<sequence>MDVRFNPNEGKTTLSFLPKETDRLSVLMQLVIEEEKIRGTQVPDFGKDFFKSFATSKDKFVIEFDFSLLPFTIAYLDEVIEEMLEYGSDPTDLDSFVEQINSFCSKGHKLQ</sequence>
<organism evidence="1 2">
    <name type="scientific">Candidatus Nomurabacteria bacterium GW2011_GWC2_42_20</name>
    <dbReference type="NCBI Taxonomy" id="1618756"/>
    <lineage>
        <taxon>Bacteria</taxon>
        <taxon>Candidatus Nomuraibacteriota</taxon>
    </lineage>
</organism>
<dbReference type="EMBL" id="LCDG01000001">
    <property type="protein sequence ID" value="KKS48420.1"/>
    <property type="molecule type" value="Genomic_DNA"/>
</dbReference>
<dbReference type="STRING" id="1618756.UV12_C0001G0115"/>
<reference evidence="1 2" key="1">
    <citation type="journal article" date="2015" name="Nature">
        <title>rRNA introns, odd ribosomes, and small enigmatic genomes across a large radiation of phyla.</title>
        <authorList>
            <person name="Brown C.T."/>
            <person name="Hug L.A."/>
            <person name="Thomas B.C."/>
            <person name="Sharon I."/>
            <person name="Castelle C.J."/>
            <person name="Singh A."/>
            <person name="Wilkins M.J."/>
            <person name="Williams K.H."/>
            <person name="Banfield J.F."/>
        </authorList>
    </citation>
    <scope>NUCLEOTIDE SEQUENCE [LARGE SCALE GENOMIC DNA]</scope>
</reference>
<dbReference type="AlphaFoldDB" id="A0A0G0ZI63"/>
<proteinExistence type="predicted"/>